<evidence type="ECO:0000313" key="5">
    <source>
        <dbReference type="Proteomes" id="UP001141253"/>
    </source>
</evidence>
<proteinExistence type="predicted"/>
<feature type="domain" description="R13L1/DRL21-like LRR repeat region" evidence="3">
    <location>
        <begin position="157"/>
        <end position="284"/>
    </location>
</feature>
<keyword evidence="2" id="KW-0611">Plant defense</keyword>
<keyword evidence="1" id="KW-0433">Leucine-rich repeat</keyword>
<accession>A0ABQ9C7C2</accession>
<dbReference type="Gene3D" id="3.80.10.10">
    <property type="entry name" value="Ribonuclease Inhibitor"/>
    <property type="match status" value="5"/>
</dbReference>
<gene>
    <name evidence="4" type="ORF">OIU77_020700</name>
</gene>
<reference evidence="4" key="1">
    <citation type="submission" date="2022-10" db="EMBL/GenBank/DDBJ databases">
        <authorList>
            <person name="Hyden B.L."/>
            <person name="Feng K."/>
            <person name="Yates T."/>
            <person name="Jawdy S."/>
            <person name="Smart L.B."/>
            <person name="Muchero W."/>
        </authorList>
    </citation>
    <scope>NUCLEOTIDE SEQUENCE</scope>
    <source>
        <tissue evidence="4">Shoot tip</tissue>
    </source>
</reference>
<dbReference type="Pfam" id="PF25019">
    <property type="entry name" value="LRR_R13L1-DRL21"/>
    <property type="match status" value="1"/>
</dbReference>
<organism evidence="4 5">
    <name type="scientific">Salix suchowensis</name>
    <dbReference type="NCBI Taxonomy" id="1278906"/>
    <lineage>
        <taxon>Eukaryota</taxon>
        <taxon>Viridiplantae</taxon>
        <taxon>Streptophyta</taxon>
        <taxon>Embryophyta</taxon>
        <taxon>Tracheophyta</taxon>
        <taxon>Spermatophyta</taxon>
        <taxon>Magnoliopsida</taxon>
        <taxon>eudicotyledons</taxon>
        <taxon>Gunneridae</taxon>
        <taxon>Pentapetalae</taxon>
        <taxon>rosids</taxon>
        <taxon>fabids</taxon>
        <taxon>Malpighiales</taxon>
        <taxon>Salicaceae</taxon>
        <taxon>Saliceae</taxon>
        <taxon>Salix</taxon>
    </lineage>
</organism>
<dbReference type="Proteomes" id="UP001141253">
    <property type="component" value="Chromosome 4"/>
</dbReference>
<dbReference type="PANTHER" id="PTHR36766">
    <property type="entry name" value="PLANT BROAD-SPECTRUM MILDEW RESISTANCE PROTEIN RPW8"/>
    <property type="match status" value="1"/>
</dbReference>
<sequence length="911" mass="102922">MNKSKYVMHALIADLARSVSQEICFNLDDSWKGGFIHEQTKLGSAKIRHSAFSCHRYDISKRFEVYNEMKSLRTFLALPISSSPENYFYHLSGKTLNLHGCSELVELPSDIGNLINLHYLDISDTNSLQEMPLQISKLTYLRLLPKFIVGQGNGLGIKELMKLSHLQGQLWILGLQNVVNVRDAELSGLHEKLGLDELALEWIDNFQVSRNGGDELHVLSSLQPHRSLEKLSIISYGGTVFPSWVGDPLFTKMVDLQLCSCRKITSLPPLGKLPVLRHLSIKGMDEVKEVAVEDFPSLETLIIEDMLGWEQWSWPNGINEDVGKFPKLRELTLGNCPVLIGKLPSHFLSLQKLDVYNCPRVTCLPEMLPCLRELNVGECQEEIFRSVPVLTSLRCLKIRRISGLVSFREAFLQALVELQDLKMEDCNELECLWQDGSNLDKLTNLKHLRIYYCEQLVSLIKGEGGFLPCNLEVLQVIGCHNLEKLPNGLHSLKSLRELEICKCPKLVSFSERAGLPDTLKRLEINECVSLEYLPEGLMTMTDENNSNQSLLEELCILECPSLKSFPRGKVPTTLKSLYIWGCLNIKSIPKGIMSNDTKGMCFSHLEDLSVDSLSLTSFPDGEFPTSLKTLHIFNYNAEQFPSLSSLSNLTYLNISNCPELESFPERGLHLQNLASFTIWDCDKLRSLPSHMDKLTFLQDLSIQNCHCLTSLSESGLPPNLTSLTMRNCKNLTQPLSGWRLRSLSSLKHLEFGDDDGLFLPSSLTSLWITNHKNMKSISRGIHKLTSIEELRIGSCPKLQFLPDERFPATLGRLLIRSCPLLEQQCSKEKGDYWHIIAPIPYVEIDGIKYSNMSFSFDMKDVLGEDGSCKLQLCFNDQESVLDVEGNAGLSSKFSNRGYNLSQCWTWKAMQV</sequence>
<evidence type="ECO:0000256" key="1">
    <source>
        <dbReference type="ARBA" id="ARBA00022614"/>
    </source>
</evidence>
<evidence type="ECO:0000256" key="2">
    <source>
        <dbReference type="ARBA" id="ARBA00022821"/>
    </source>
</evidence>
<dbReference type="PANTHER" id="PTHR36766:SF45">
    <property type="entry name" value="NB-ARC DOMAIN-CONTAINING PROTEIN"/>
    <property type="match status" value="1"/>
</dbReference>
<keyword evidence="5" id="KW-1185">Reference proteome</keyword>
<dbReference type="InterPro" id="IPR032675">
    <property type="entry name" value="LRR_dom_sf"/>
</dbReference>
<reference evidence="4" key="2">
    <citation type="journal article" date="2023" name="Int. J. Mol. Sci.">
        <title>De Novo Assembly and Annotation of 11 Diverse Shrub Willow (Salix) Genomes Reveals Novel Gene Organization in Sex-Linked Regions.</title>
        <authorList>
            <person name="Hyden B."/>
            <person name="Feng K."/>
            <person name="Yates T.B."/>
            <person name="Jawdy S."/>
            <person name="Cereghino C."/>
            <person name="Smart L.B."/>
            <person name="Muchero W."/>
        </authorList>
    </citation>
    <scope>NUCLEOTIDE SEQUENCE</scope>
    <source>
        <tissue evidence="4">Shoot tip</tissue>
    </source>
</reference>
<dbReference type="EMBL" id="JAPFFI010000004">
    <property type="protein sequence ID" value="KAJ6395507.1"/>
    <property type="molecule type" value="Genomic_DNA"/>
</dbReference>
<dbReference type="InterPro" id="IPR056789">
    <property type="entry name" value="LRR_R13L1-DRL21"/>
</dbReference>
<dbReference type="SUPFAM" id="SSF52058">
    <property type="entry name" value="L domain-like"/>
    <property type="match status" value="3"/>
</dbReference>
<evidence type="ECO:0000313" key="4">
    <source>
        <dbReference type="EMBL" id="KAJ6395507.1"/>
    </source>
</evidence>
<name>A0ABQ9C7C2_9ROSI</name>
<evidence type="ECO:0000259" key="3">
    <source>
        <dbReference type="Pfam" id="PF25019"/>
    </source>
</evidence>
<comment type="caution">
    <text evidence="4">The sequence shown here is derived from an EMBL/GenBank/DDBJ whole genome shotgun (WGS) entry which is preliminary data.</text>
</comment>
<protein>
    <recommendedName>
        <fullName evidence="3">R13L1/DRL21-like LRR repeat region domain-containing protein</fullName>
    </recommendedName>
</protein>